<dbReference type="GeneID" id="37639641"/>
<dbReference type="AlphaFoldDB" id="A0A346PI29"/>
<accession>A0A346PI29</accession>
<evidence type="ECO:0000256" key="1">
    <source>
        <dbReference type="SAM" id="MobiDB-lite"/>
    </source>
</evidence>
<name>A0A346PI29_9EURY</name>
<evidence type="ECO:0000313" key="3">
    <source>
        <dbReference type="Proteomes" id="UP000258707"/>
    </source>
</evidence>
<reference evidence="3" key="1">
    <citation type="submission" date="2017-10" db="EMBL/GenBank/DDBJ databases">
        <title>Phenotypic and genomic properties of facultatively anaerobic sulfur-reducing natronoarchaea from hypersaline soda lakes.</title>
        <authorList>
            <person name="Sorokin D.Y."/>
            <person name="Kublanov I.V."/>
            <person name="Roman P."/>
            <person name="Sinninghe Damste J.S."/>
            <person name="Golyshin P.N."/>
            <person name="Rojo D."/>
            <person name="Ciordia S."/>
            <person name="Mena Md.C."/>
            <person name="Ferrer M."/>
            <person name="Messina E."/>
            <person name="Smedile F."/>
            <person name="La Spada G."/>
            <person name="La Cono V."/>
            <person name="Yakimov M.M."/>
        </authorList>
    </citation>
    <scope>NUCLEOTIDE SEQUENCE [LARGE SCALE GENOMIC DNA]</scope>
    <source>
        <strain evidence="3">AArc1</strain>
    </source>
</reference>
<feature type="compositionally biased region" description="Acidic residues" evidence="1">
    <location>
        <begin position="66"/>
        <end position="75"/>
    </location>
</feature>
<gene>
    <name evidence="2" type="ORF">AArc1_2865</name>
</gene>
<dbReference type="PROSITE" id="PS51257">
    <property type="entry name" value="PROKAR_LIPOPROTEIN"/>
    <property type="match status" value="1"/>
</dbReference>
<dbReference type="RefSeq" id="WP_117365166.1">
    <property type="nucleotide sequence ID" value="NZ_CP024047.1"/>
</dbReference>
<evidence type="ECO:0000313" key="2">
    <source>
        <dbReference type="EMBL" id="AXR79174.1"/>
    </source>
</evidence>
<dbReference type="EMBL" id="CP024047">
    <property type="protein sequence ID" value="AXR79174.1"/>
    <property type="molecule type" value="Genomic_DNA"/>
</dbReference>
<dbReference type="Proteomes" id="UP000258707">
    <property type="component" value="Chromosome"/>
</dbReference>
<protein>
    <submittedName>
        <fullName evidence="2">OB-fold nucleic acid binding domain</fullName>
    </submittedName>
</protein>
<organism evidence="2 3">
    <name type="scientific">Natrarchaeobaculum sulfurireducens</name>
    <dbReference type="NCBI Taxonomy" id="2044521"/>
    <lineage>
        <taxon>Archaea</taxon>
        <taxon>Methanobacteriati</taxon>
        <taxon>Methanobacteriota</taxon>
        <taxon>Stenosarchaea group</taxon>
        <taxon>Halobacteria</taxon>
        <taxon>Halobacteriales</taxon>
        <taxon>Natrialbaceae</taxon>
        <taxon>Natrarchaeobaculum</taxon>
    </lineage>
</organism>
<proteinExistence type="predicted"/>
<sequence>MKRRHVLAGGALVMAAGCLSSDDEPDDVDDPDDVDSLDDLETEPTGEPESDSEGVREAARAVDPQELADDPEAFEGESVSIESATVFQAIDHDGMVQYHLLFGPGNVADAVGWWDGDPVEEDDVIDLWAVVDGPYTYDSSAANGERTIPELTIAELEPSAESDAD</sequence>
<feature type="region of interest" description="Disordered" evidence="1">
    <location>
        <begin position="18"/>
        <end position="79"/>
    </location>
</feature>
<feature type="compositionally biased region" description="Acidic residues" evidence="1">
    <location>
        <begin position="21"/>
        <end position="52"/>
    </location>
</feature>
<dbReference type="KEGG" id="nan:AArc1_2865"/>